<sequence length="350" mass="39723">MDYTTIVSDIENTLNTTLDSSTRVFDVDDEFTPIQKFKTAAYCAIGLCGLLGNLLACAAFWSFQSQLNRVSLLIFTQALADLITSVLLILFGITQIWRHRSPTSPWLCRFWWTQFVLFFFTAISSFNLMLMSLERYSAVVHPLKYARCFTRRNTKIFVAILWLVAPVMQYAHPTFWTTVASGSCKAVAPLGRIVQALTGSMLYLWEFLLPVCIMGFCYISIVRALRRQERVCHTPAQPGSTGAGKMSARNRNITMTLITLFVLFVICWAPNQTTFFQFNLGGPLDYQGGWYHFTVILAFLNSCVNPFVYAFRMKQFRQRVVMMLCCGCGSRGNRRQGSQSNRTTVVQSVA</sequence>
<accession>A0A913ZKJ2</accession>
<feature type="transmembrane region" description="Helical" evidence="7">
    <location>
        <begin position="154"/>
        <end position="171"/>
    </location>
</feature>
<comment type="subcellular location">
    <subcellularLocation>
        <location evidence="1">Membrane</location>
    </subcellularLocation>
</comment>
<name>A0A913ZKJ2_PATMI</name>
<dbReference type="Pfam" id="PF00001">
    <property type="entry name" value="7tm_1"/>
    <property type="match status" value="1"/>
</dbReference>
<dbReference type="RefSeq" id="XP_038052332.1">
    <property type="nucleotide sequence ID" value="XM_038196404.1"/>
</dbReference>
<feature type="transmembrane region" description="Helical" evidence="7">
    <location>
        <begin position="111"/>
        <end position="133"/>
    </location>
</feature>
<feature type="domain" description="G-protein coupled receptors family 1 profile" evidence="8">
    <location>
        <begin position="52"/>
        <end position="309"/>
    </location>
</feature>
<keyword evidence="4 7" id="KW-0472">Membrane</keyword>
<feature type="compositionally biased region" description="Polar residues" evidence="6">
    <location>
        <begin position="335"/>
        <end position="350"/>
    </location>
</feature>
<keyword evidence="3 7" id="KW-1133">Transmembrane helix</keyword>
<dbReference type="PANTHER" id="PTHR45698:SF1">
    <property type="entry name" value="TRACE AMINE-ASSOCIATED RECEPTOR 13C-LIKE"/>
    <property type="match status" value="1"/>
</dbReference>
<dbReference type="InterPro" id="IPR000276">
    <property type="entry name" value="GPCR_Rhodpsn"/>
</dbReference>
<dbReference type="PROSITE" id="PS00237">
    <property type="entry name" value="G_PROTEIN_RECEP_F1_1"/>
    <property type="match status" value="1"/>
</dbReference>
<evidence type="ECO:0000256" key="5">
    <source>
        <dbReference type="RuleBase" id="RU000688"/>
    </source>
</evidence>
<feature type="region of interest" description="Disordered" evidence="6">
    <location>
        <begin position="331"/>
        <end position="350"/>
    </location>
</feature>
<dbReference type="PANTHER" id="PTHR45698">
    <property type="entry name" value="TRACE AMINE-ASSOCIATED RECEPTOR 19N-RELATED"/>
    <property type="match status" value="1"/>
</dbReference>
<dbReference type="SUPFAM" id="SSF81321">
    <property type="entry name" value="Family A G protein-coupled receptor-like"/>
    <property type="match status" value="1"/>
</dbReference>
<evidence type="ECO:0000256" key="3">
    <source>
        <dbReference type="ARBA" id="ARBA00022989"/>
    </source>
</evidence>
<evidence type="ECO:0000256" key="6">
    <source>
        <dbReference type="SAM" id="MobiDB-lite"/>
    </source>
</evidence>
<organism evidence="9 10">
    <name type="scientific">Patiria miniata</name>
    <name type="common">Bat star</name>
    <name type="synonym">Asterina miniata</name>
    <dbReference type="NCBI Taxonomy" id="46514"/>
    <lineage>
        <taxon>Eukaryota</taxon>
        <taxon>Metazoa</taxon>
        <taxon>Echinodermata</taxon>
        <taxon>Eleutherozoa</taxon>
        <taxon>Asterozoa</taxon>
        <taxon>Asteroidea</taxon>
        <taxon>Valvatacea</taxon>
        <taxon>Valvatida</taxon>
        <taxon>Asterinidae</taxon>
        <taxon>Patiria</taxon>
    </lineage>
</organism>
<keyword evidence="5" id="KW-0807">Transducer</keyword>
<evidence type="ECO:0000256" key="1">
    <source>
        <dbReference type="ARBA" id="ARBA00004370"/>
    </source>
</evidence>
<dbReference type="Gene3D" id="1.20.1070.10">
    <property type="entry name" value="Rhodopsin 7-helix transmembrane proteins"/>
    <property type="match status" value="1"/>
</dbReference>
<dbReference type="InterPro" id="IPR017452">
    <property type="entry name" value="GPCR_Rhodpsn_7TM"/>
</dbReference>
<feature type="transmembrane region" description="Helical" evidence="7">
    <location>
        <begin position="291"/>
        <end position="311"/>
    </location>
</feature>
<proteinExistence type="inferred from homology"/>
<feature type="transmembrane region" description="Helical" evidence="7">
    <location>
        <begin position="202"/>
        <end position="221"/>
    </location>
</feature>
<evidence type="ECO:0000313" key="10">
    <source>
        <dbReference type="Proteomes" id="UP000887568"/>
    </source>
</evidence>
<keyword evidence="2 5" id="KW-0812">Transmembrane</keyword>
<keyword evidence="5" id="KW-0297">G-protein coupled receptor</keyword>
<dbReference type="GeneID" id="119725038"/>
<dbReference type="PROSITE" id="PS50262">
    <property type="entry name" value="G_PROTEIN_RECEP_F1_2"/>
    <property type="match status" value="1"/>
</dbReference>
<feature type="transmembrane region" description="Helical" evidence="7">
    <location>
        <begin position="253"/>
        <end position="271"/>
    </location>
</feature>
<dbReference type="EnsemblMetazoa" id="XM_038196404.1">
    <property type="protein sequence ID" value="XP_038052332.1"/>
    <property type="gene ID" value="LOC119725038"/>
</dbReference>
<feature type="transmembrane region" description="Helical" evidence="7">
    <location>
        <begin position="70"/>
        <end position="91"/>
    </location>
</feature>
<evidence type="ECO:0000259" key="8">
    <source>
        <dbReference type="PROSITE" id="PS50262"/>
    </source>
</evidence>
<dbReference type="GO" id="GO:0004930">
    <property type="term" value="F:G protein-coupled receptor activity"/>
    <property type="evidence" value="ECO:0007669"/>
    <property type="project" value="UniProtKB-KW"/>
</dbReference>
<reference evidence="9" key="1">
    <citation type="submission" date="2022-11" db="UniProtKB">
        <authorList>
            <consortium name="EnsemblMetazoa"/>
        </authorList>
    </citation>
    <scope>IDENTIFICATION</scope>
</reference>
<dbReference type="AlphaFoldDB" id="A0A913ZKJ2"/>
<evidence type="ECO:0000256" key="2">
    <source>
        <dbReference type="ARBA" id="ARBA00022692"/>
    </source>
</evidence>
<dbReference type="PRINTS" id="PR00237">
    <property type="entry name" value="GPCRRHODOPSN"/>
</dbReference>
<keyword evidence="5" id="KW-0675">Receptor</keyword>
<evidence type="ECO:0000256" key="4">
    <source>
        <dbReference type="ARBA" id="ARBA00023136"/>
    </source>
</evidence>
<dbReference type="OMA" id="YLHARYF"/>
<comment type="similarity">
    <text evidence="5">Belongs to the G-protein coupled receptor 1 family.</text>
</comment>
<dbReference type="OrthoDB" id="5989681at2759"/>
<protein>
    <recommendedName>
        <fullName evidence="8">G-protein coupled receptors family 1 profile domain-containing protein</fullName>
    </recommendedName>
</protein>
<keyword evidence="10" id="KW-1185">Reference proteome</keyword>
<dbReference type="CDD" id="cd00637">
    <property type="entry name" value="7tm_classA_rhodopsin-like"/>
    <property type="match status" value="1"/>
</dbReference>
<feature type="transmembrane region" description="Helical" evidence="7">
    <location>
        <begin position="39"/>
        <end position="63"/>
    </location>
</feature>
<dbReference type="GO" id="GO:0016020">
    <property type="term" value="C:membrane"/>
    <property type="evidence" value="ECO:0007669"/>
    <property type="project" value="UniProtKB-SubCell"/>
</dbReference>
<evidence type="ECO:0000313" key="9">
    <source>
        <dbReference type="EnsemblMetazoa" id="XP_038052332.1"/>
    </source>
</evidence>
<dbReference type="Proteomes" id="UP000887568">
    <property type="component" value="Unplaced"/>
</dbReference>
<evidence type="ECO:0000256" key="7">
    <source>
        <dbReference type="SAM" id="Phobius"/>
    </source>
</evidence>